<gene>
    <name evidence="2" type="ORF">ENJ12_04125</name>
</gene>
<reference evidence="2" key="1">
    <citation type="journal article" date="2020" name="mSystems">
        <title>Genome- and Community-Level Interaction Insights into Carbon Utilization and Element Cycling Functions of Hydrothermarchaeota in Hydrothermal Sediment.</title>
        <authorList>
            <person name="Zhou Z."/>
            <person name="Liu Y."/>
            <person name="Xu W."/>
            <person name="Pan J."/>
            <person name="Luo Z.H."/>
            <person name="Li M."/>
        </authorList>
    </citation>
    <scope>NUCLEOTIDE SEQUENCE [LARGE SCALE GENOMIC DNA]</scope>
    <source>
        <strain evidence="2">HyVt-458</strain>
    </source>
</reference>
<feature type="domain" description="PilZ" evidence="1">
    <location>
        <begin position="23"/>
        <end position="132"/>
    </location>
</feature>
<dbReference type="Proteomes" id="UP000886339">
    <property type="component" value="Unassembled WGS sequence"/>
</dbReference>
<evidence type="ECO:0000259" key="1">
    <source>
        <dbReference type="Pfam" id="PF07238"/>
    </source>
</evidence>
<protein>
    <submittedName>
        <fullName evidence="2">PilZ domain-containing protein</fullName>
    </submittedName>
</protein>
<dbReference type="Gene3D" id="2.40.10.220">
    <property type="entry name" value="predicted glycosyltransferase like domains"/>
    <property type="match status" value="1"/>
</dbReference>
<dbReference type="AlphaFoldDB" id="A0A831RUB6"/>
<dbReference type="EMBL" id="DRLF01000148">
    <property type="protein sequence ID" value="HEC06009.1"/>
    <property type="molecule type" value="Genomic_DNA"/>
</dbReference>
<name>A0A831RUB6_9GAMM</name>
<dbReference type="InterPro" id="IPR009875">
    <property type="entry name" value="PilZ_domain"/>
</dbReference>
<proteinExistence type="predicted"/>
<evidence type="ECO:0000313" key="2">
    <source>
        <dbReference type="EMBL" id="HEC06009.1"/>
    </source>
</evidence>
<accession>A0A831RUB6</accession>
<dbReference type="Pfam" id="PF07238">
    <property type="entry name" value="PilZ"/>
    <property type="match status" value="1"/>
</dbReference>
<dbReference type="GO" id="GO:0035438">
    <property type="term" value="F:cyclic-di-GMP binding"/>
    <property type="evidence" value="ECO:0007669"/>
    <property type="project" value="InterPro"/>
</dbReference>
<comment type="caution">
    <text evidence="2">The sequence shown here is derived from an EMBL/GenBank/DDBJ whole genome shotgun (WGS) entry which is preliminary data.</text>
</comment>
<sequence length="134" mass="15541">MFLHRERNIGNETMYALKHKLHRVETALRARMRVRGSIAQPVLVEQLTETGLDFLCDAGAQCRIMPEGRKTPGPVFGVYVDMAFRLPGNDRELQTRCRVVFCHRLSQNSYRFGCEFHQIDDADKALLMDFLLRQ</sequence>
<organism evidence="2">
    <name type="scientific">Thiolapillus brandeum</name>
    <dbReference type="NCBI Taxonomy" id="1076588"/>
    <lineage>
        <taxon>Bacteria</taxon>
        <taxon>Pseudomonadati</taxon>
        <taxon>Pseudomonadota</taxon>
        <taxon>Gammaproteobacteria</taxon>
        <taxon>Chromatiales</taxon>
        <taxon>Sedimenticolaceae</taxon>
        <taxon>Thiolapillus</taxon>
    </lineage>
</organism>